<protein>
    <recommendedName>
        <fullName evidence="2">Bacteriophage P22, Gp10, DNA-stabilising</fullName>
    </recommendedName>
</protein>
<dbReference type="EMBL" id="LR796465">
    <property type="protein sequence ID" value="CAB4146476.1"/>
    <property type="molecule type" value="Genomic_DNA"/>
</dbReference>
<reference evidence="1" key="1">
    <citation type="submission" date="2020-04" db="EMBL/GenBank/DDBJ databases">
        <authorList>
            <person name="Chiriac C."/>
            <person name="Salcher M."/>
            <person name="Ghai R."/>
            <person name="Kavagutti S V."/>
        </authorList>
    </citation>
    <scope>NUCLEOTIDE SEQUENCE</scope>
</reference>
<name>A0A6J5MN07_9CAUD</name>
<proteinExistence type="predicted"/>
<sequence>METLNLIQGNVYAHPNTDSGHGVYNMYTNSLGQLKNILGYQETGTGSISPNKYNAKLKTANEVNLIIADNNGISILEKNLQTNDFTLTTAKLFFVDARDPAYAPITPWNPNSNRYSFIQDAKGIIYITDGSIGGLYLLWIPYDSNNKPIVNQIYFQQFPYNLINSTDAAVNLNPVQNGKIVALINPAHLAYLDTHIVCVDDGALPGQQSGTMYVIDNVHLSGNPESPFSFTAQTNPPLPATTVTYSISMQSTPCPIIAVYNINSTLYVIGSKGVEQWYSFSGLFPIKRYSDRSIAVGTPFRKTIINNDTTIIFLGSNDDRSWAIYVLEGGRQPRIIKKNNISYAFSGVRNFEEITFASFGLQGQEFLIINFNQQNIEHYYSLIIDLESEDSFYLVDEFKGKPSRFLADDIFIFQNKYYFISWNINKLYLFSEDINTFDGRPINCFIRTTQFFAKENKKTAIQNLQIAFAPLENLYYQYYDKHCIPILQDNQKIGYEIEHKNVKGQWVSEKTFRSVNRGAFHAQKSSKIVCTFNPQIKIKFYQSTYLTLGKIIYLPIILNNITIDIEKKF</sequence>
<accession>A0A6J5MN07</accession>
<organism evidence="1">
    <name type="scientific">uncultured Caudovirales phage</name>
    <dbReference type="NCBI Taxonomy" id="2100421"/>
    <lineage>
        <taxon>Viruses</taxon>
        <taxon>Duplodnaviria</taxon>
        <taxon>Heunggongvirae</taxon>
        <taxon>Uroviricota</taxon>
        <taxon>Caudoviricetes</taxon>
        <taxon>Peduoviridae</taxon>
        <taxon>Maltschvirus</taxon>
        <taxon>Maltschvirus maltsch</taxon>
    </lineage>
</organism>
<gene>
    <name evidence="1" type="ORF">UFOVP495_18</name>
</gene>
<evidence type="ECO:0000313" key="1">
    <source>
        <dbReference type="EMBL" id="CAB4146476.1"/>
    </source>
</evidence>
<evidence type="ECO:0008006" key="2">
    <source>
        <dbReference type="Google" id="ProtNLM"/>
    </source>
</evidence>